<dbReference type="Pfam" id="PF02566">
    <property type="entry name" value="OsmC"/>
    <property type="match status" value="1"/>
</dbReference>
<evidence type="ECO:0000313" key="1">
    <source>
        <dbReference type="EMBL" id="NIK74529.1"/>
    </source>
</evidence>
<reference evidence="1 2" key="1">
    <citation type="submission" date="2020-03" db="EMBL/GenBank/DDBJ databases">
        <title>Genomic Encyclopedia of Type Strains, Phase IV (KMG-IV): sequencing the most valuable type-strain genomes for metagenomic binning, comparative biology and taxonomic classification.</title>
        <authorList>
            <person name="Goeker M."/>
        </authorList>
    </citation>
    <scope>NUCLEOTIDE SEQUENCE [LARGE SCALE GENOMIC DNA]</scope>
    <source>
        <strain evidence="1 2">DSM 5718</strain>
    </source>
</reference>
<evidence type="ECO:0000313" key="2">
    <source>
        <dbReference type="Proteomes" id="UP000537126"/>
    </source>
</evidence>
<organism evidence="1 2">
    <name type="scientific">Thermonema lapsum</name>
    <dbReference type="NCBI Taxonomy" id="28195"/>
    <lineage>
        <taxon>Bacteria</taxon>
        <taxon>Pseudomonadati</taxon>
        <taxon>Bacteroidota</taxon>
        <taxon>Cytophagia</taxon>
        <taxon>Cytophagales</taxon>
        <taxon>Thermonemataceae</taxon>
        <taxon>Thermonema</taxon>
    </lineage>
</organism>
<dbReference type="PANTHER" id="PTHR39624">
    <property type="entry name" value="PROTEIN INVOLVED IN RIMO-MEDIATED BETA-METHYLTHIOLATION OF RIBOSOMAL PROTEIN S12 YCAO"/>
    <property type="match status" value="1"/>
</dbReference>
<comment type="caution">
    <text evidence="1">The sequence shown here is derived from an EMBL/GenBank/DDBJ whole genome shotgun (WGS) entry which is preliminary data.</text>
</comment>
<protein>
    <submittedName>
        <fullName evidence="1">Putative redox protein</fullName>
    </submittedName>
</protein>
<dbReference type="InterPro" id="IPR036102">
    <property type="entry name" value="OsmC/Ohrsf"/>
</dbReference>
<dbReference type="Gene3D" id="3.30.300.20">
    <property type="match status" value="1"/>
</dbReference>
<dbReference type="SUPFAM" id="SSF82784">
    <property type="entry name" value="OsmC-like"/>
    <property type="match status" value="1"/>
</dbReference>
<dbReference type="AlphaFoldDB" id="A0A846MSW6"/>
<name>A0A846MSW6_9BACT</name>
<dbReference type="InterPro" id="IPR003718">
    <property type="entry name" value="OsmC/Ohr_fam"/>
</dbReference>
<sequence length="134" mass="14920">MTQKTTLTASIGKEHYRVQLKARQHTFLADEPIESGGADSGPTPAEYILAALASCTAATLRMYADRKGFELDGIELELSIETEKGQPPVTHIYRQIKLLGKLDADQRQRLLEIAEKCPVHRILSNPIDIHTKLL</sequence>
<dbReference type="RefSeq" id="WP_166920382.1">
    <property type="nucleotide sequence ID" value="NZ_JAASRN010000003.1"/>
</dbReference>
<gene>
    <name evidence="1" type="ORF">FHS56_002054</name>
</gene>
<dbReference type="Proteomes" id="UP000537126">
    <property type="component" value="Unassembled WGS sequence"/>
</dbReference>
<keyword evidence="2" id="KW-1185">Reference proteome</keyword>
<dbReference type="InterPro" id="IPR015946">
    <property type="entry name" value="KH_dom-like_a/b"/>
</dbReference>
<proteinExistence type="predicted"/>
<dbReference type="EMBL" id="JAASRN010000003">
    <property type="protein sequence ID" value="NIK74529.1"/>
    <property type="molecule type" value="Genomic_DNA"/>
</dbReference>
<dbReference type="PANTHER" id="PTHR39624:SF2">
    <property type="entry name" value="OSMC-LIKE PROTEIN"/>
    <property type="match status" value="1"/>
</dbReference>
<accession>A0A846MSW6</accession>